<reference evidence="2 3" key="1">
    <citation type="submission" date="2014-04" db="EMBL/GenBank/DDBJ databases">
        <title>Evolutionary Origins and Diversification of the Mycorrhizal Mutualists.</title>
        <authorList>
            <consortium name="DOE Joint Genome Institute"/>
            <consortium name="Mycorrhizal Genomics Consortium"/>
            <person name="Kohler A."/>
            <person name="Kuo A."/>
            <person name="Nagy L.G."/>
            <person name="Floudas D."/>
            <person name="Copeland A."/>
            <person name="Barry K.W."/>
            <person name="Cichocki N."/>
            <person name="Veneault-Fourrey C."/>
            <person name="LaButti K."/>
            <person name="Lindquist E.A."/>
            <person name="Lipzen A."/>
            <person name="Lundell T."/>
            <person name="Morin E."/>
            <person name="Murat C."/>
            <person name="Riley R."/>
            <person name="Ohm R."/>
            <person name="Sun H."/>
            <person name="Tunlid A."/>
            <person name="Henrissat B."/>
            <person name="Grigoriev I.V."/>
            <person name="Hibbett D.S."/>
            <person name="Martin F."/>
        </authorList>
    </citation>
    <scope>NUCLEOTIDE SEQUENCE [LARGE SCALE GENOMIC DNA]</scope>
    <source>
        <strain evidence="2 3">Koide BX008</strain>
    </source>
</reference>
<proteinExistence type="predicted"/>
<organism evidence="2 3">
    <name type="scientific">Amanita muscaria (strain Koide BX008)</name>
    <dbReference type="NCBI Taxonomy" id="946122"/>
    <lineage>
        <taxon>Eukaryota</taxon>
        <taxon>Fungi</taxon>
        <taxon>Dikarya</taxon>
        <taxon>Basidiomycota</taxon>
        <taxon>Agaricomycotina</taxon>
        <taxon>Agaricomycetes</taxon>
        <taxon>Agaricomycetidae</taxon>
        <taxon>Agaricales</taxon>
        <taxon>Pluteineae</taxon>
        <taxon>Amanitaceae</taxon>
        <taxon>Amanita</taxon>
    </lineage>
</organism>
<feature type="region of interest" description="Disordered" evidence="1">
    <location>
        <begin position="410"/>
        <end position="557"/>
    </location>
</feature>
<feature type="compositionally biased region" description="Basic residues" evidence="1">
    <location>
        <begin position="504"/>
        <end position="526"/>
    </location>
</feature>
<feature type="compositionally biased region" description="Basic and acidic residues" evidence="1">
    <location>
        <begin position="535"/>
        <end position="546"/>
    </location>
</feature>
<dbReference type="OrthoDB" id="434647at2759"/>
<accession>A0A0C2T3G3</accession>
<dbReference type="Proteomes" id="UP000054549">
    <property type="component" value="Unassembled WGS sequence"/>
</dbReference>
<feature type="compositionally biased region" description="Basic and acidic residues" evidence="1">
    <location>
        <begin position="491"/>
        <end position="503"/>
    </location>
</feature>
<dbReference type="InParanoid" id="A0A0C2T3G3"/>
<sequence>MPLIVPVLRLAMLFLNIYDTYKFLKPPLPSSRNANNPSLRSITQRKRNMKGCLAVWIVWCCYIVYERLPEPFVSIFIPFHDELKSLVIMFLVLTRARGAEPIYLHIIRPFIKPHAETLDSILDFTFLVLDIALAALGAPMVAGRALWNRIFSRGDSKSEDDEILVEQEQTNEGGPTRDIPHEASGLGSQIPRPTNGIYRANSGGSAHIISPEHDQSASVGTASPELTHKHEIWYPPPSAYRDNEDDNDFPQPEHQRTSTSDSDVTLIQEAQIDEWRQYPKCPAAYPPTPLVAMMHVTAKSNGSPLFDVDEMPVQDFRQSLSPLSEAVDPSSDGDLSDEKLEQRVYAASAQDDMAMFVDTDTESNTMGEEEEDEFNITLQTPLPTRQFANAFLQPVGVSSRITSLARLDSHNQPTTAHNGHLRPKSSLDSLSSAVLSDEESPTIGKKRPLPNFRSNSTKIVAGQGLGMDAKQRGVGDEIKRNRQAPLARSSDNQKHRDDGSKTELKKRKLGSPKRPVRTSRPIRSRLARAVSPPLRPERKPVTERGKPLSQRHVGAGFAPRAKAVASSTNIVANSARNKPQP</sequence>
<dbReference type="HOGENOM" id="CLU_407687_0_0_1"/>
<evidence type="ECO:0000313" key="2">
    <source>
        <dbReference type="EMBL" id="KIL70415.1"/>
    </source>
</evidence>
<dbReference type="AlphaFoldDB" id="A0A0C2T3G3"/>
<dbReference type="InterPro" id="IPR004345">
    <property type="entry name" value="TB2_DP1_HVA22"/>
</dbReference>
<feature type="region of interest" description="Disordered" evidence="1">
    <location>
        <begin position="167"/>
        <end position="264"/>
    </location>
</feature>
<name>A0A0C2T3G3_AMAMK</name>
<protein>
    <recommendedName>
        <fullName evidence="4">Protein YOP1</fullName>
    </recommendedName>
</protein>
<dbReference type="EMBL" id="KN818224">
    <property type="protein sequence ID" value="KIL70415.1"/>
    <property type="molecule type" value="Genomic_DNA"/>
</dbReference>
<evidence type="ECO:0008006" key="4">
    <source>
        <dbReference type="Google" id="ProtNLM"/>
    </source>
</evidence>
<keyword evidence="3" id="KW-1185">Reference proteome</keyword>
<feature type="compositionally biased region" description="Low complexity" evidence="1">
    <location>
        <begin position="426"/>
        <end position="435"/>
    </location>
</feature>
<evidence type="ECO:0000256" key="1">
    <source>
        <dbReference type="SAM" id="MobiDB-lite"/>
    </source>
</evidence>
<evidence type="ECO:0000313" key="3">
    <source>
        <dbReference type="Proteomes" id="UP000054549"/>
    </source>
</evidence>
<gene>
    <name evidence="2" type="ORF">M378DRAFT_175651</name>
</gene>
<dbReference type="Pfam" id="PF03134">
    <property type="entry name" value="TB2_DP1_HVA22"/>
    <property type="match status" value="1"/>
</dbReference>
<feature type="compositionally biased region" description="Basic and acidic residues" evidence="1">
    <location>
        <begin position="469"/>
        <end position="480"/>
    </location>
</feature>